<dbReference type="Proteomes" id="UP001374803">
    <property type="component" value="Chromosome"/>
</dbReference>
<sequence length="679" mass="69971">MHSRRNYRPSRPPGAVRRSSWVGGLAALTFVASVQAVLLPACGSDSSPSQPGNPDASRDAAPSQDGGGPPADSGQPDQASPLPDAGVARPHAGGVPTAIALVDHWAYITIGPRLTIWDVSAPSAPSLRGETPPFAAILNGVAVAGTFAYVSEATTEGDGLVRVIDVKDPATPTEVSSFHLGPSTTPEGAHGVTVIGKQLIIGGDTALWVFDLTDPRAPAPIRSIQGQAEHFRLLGKRLYYWSRTFTGGVYLGALDTSADLADLGAGFYTGALGADVAAGDLVIVTSGIGTQVFDAKNPSSPGSPLFESETQSRTLAALGPAAWVPAWDGLHVLDLSNPKSISDTGPIAMPSEGIRDAAILGNVLGVVTDRGKLLTIDVTEPRAPVSKAVVDISLCSECIGVQAAAGNLFLGAGSGGLRTGTVSDLKFLGSAYPGTLLAPVDFEGIAVEGNIAYVADWYGGGLRIYDVSDPTHPKQISQLAGGNYHAVAYAGGRVYLGQRTNGGVITVIDVSDPTHPTPLGSIETDQTWAITLRGSLAFETDNGGLTIFDVSNPASITTVGRYACPYGQGVALSGNMAAVACTDGFHFVDVSNPATPVKKSTWAPKWPGSSAAVAASGTRMYLGHSEGVTVVDLADPTAPKVLDRWRTSYDVRSLTLSAPDQLIATCGSGGVYKWSLSPK</sequence>
<dbReference type="PANTHER" id="PTHR47197">
    <property type="entry name" value="PROTEIN NIRF"/>
    <property type="match status" value="1"/>
</dbReference>
<keyword evidence="3" id="KW-1185">Reference proteome</keyword>
<proteinExistence type="predicted"/>
<dbReference type="InterPro" id="IPR015943">
    <property type="entry name" value="WD40/YVTN_repeat-like_dom_sf"/>
</dbReference>
<accession>A0ABZ2LC15</accession>
<dbReference type="Pfam" id="PF08309">
    <property type="entry name" value="LVIVD"/>
    <property type="match status" value="7"/>
</dbReference>
<evidence type="ECO:0000256" key="1">
    <source>
        <dbReference type="SAM" id="MobiDB-lite"/>
    </source>
</evidence>
<evidence type="ECO:0000313" key="2">
    <source>
        <dbReference type="EMBL" id="WXB06297.1"/>
    </source>
</evidence>
<dbReference type="Gene3D" id="2.130.10.10">
    <property type="entry name" value="YVTN repeat-like/Quinoprotein amine dehydrogenase"/>
    <property type="match status" value="1"/>
</dbReference>
<gene>
    <name evidence="2" type="ORF">LVJ94_03430</name>
</gene>
<feature type="region of interest" description="Disordered" evidence="1">
    <location>
        <begin position="41"/>
        <end position="90"/>
    </location>
</feature>
<dbReference type="RefSeq" id="WP_394835943.1">
    <property type="nucleotide sequence ID" value="NZ_CP089929.1"/>
</dbReference>
<evidence type="ECO:0008006" key="4">
    <source>
        <dbReference type="Google" id="ProtNLM"/>
    </source>
</evidence>
<name>A0ABZ2LC15_9BACT</name>
<dbReference type="EMBL" id="CP089983">
    <property type="protein sequence ID" value="WXB06297.1"/>
    <property type="molecule type" value="Genomic_DNA"/>
</dbReference>
<organism evidence="2 3">
    <name type="scientific">Pendulispora rubella</name>
    <dbReference type="NCBI Taxonomy" id="2741070"/>
    <lineage>
        <taxon>Bacteria</taxon>
        <taxon>Pseudomonadati</taxon>
        <taxon>Myxococcota</taxon>
        <taxon>Myxococcia</taxon>
        <taxon>Myxococcales</taxon>
        <taxon>Sorangiineae</taxon>
        <taxon>Pendulisporaceae</taxon>
        <taxon>Pendulispora</taxon>
    </lineage>
</organism>
<dbReference type="SUPFAM" id="SSF75011">
    <property type="entry name" value="3-carboxy-cis,cis-mucoante lactonizing enzyme"/>
    <property type="match status" value="1"/>
</dbReference>
<dbReference type="InterPro" id="IPR051200">
    <property type="entry name" value="Host-pathogen_enzymatic-act"/>
</dbReference>
<dbReference type="PANTHER" id="PTHR47197:SF3">
    <property type="entry name" value="DIHYDRO-HEME D1 DEHYDROGENASE"/>
    <property type="match status" value="1"/>
</dbReference>
<dbReference type="InterPro" id="IPR013211">
    <property type="entry name" value="LVIVD"/>
</dbReference>
<evidence type="ECO:0000313" key="3">
    <source>
        <dbReference type="Proteomes" id="UP001374803"/>
    </source>
</evidence>
<reference evidence="2" key="1">
    <citation type="submission" date="2021-12" db="EMBL/GenBank/DDBJ databases">
        <title>Discovery of the Pendulisporaceae a myxobacterial family with distinct sporulation behavior and unique specialized metabolism.</title>
        <authorList>
            <person name="Garcia R."/>
            <person name="Popoff A."/>
            <person name="Bader C.D."/>
            <person name="Loehr J."/>
            <person name="Walesch S."/>
            <person name="Walt C."/>
            <person name="Boldt J."/>
            <person name="Bunk B."/>
            <person name="Haeckl F.J.F.P.J."/>
            <person name="Gunesch A.P."/>
            <person name="Birkelbach J."/>
            <person name="Nuebel U."/>
            <person name="Pietschmann T."/>
            <person name="Bach T."/>
            <person name="Mueller R."/>
        </authorList>
    </citation>
    <scope>NUCLEOTIDE SEQUENCE</scope>
    <source>
        <strain evidence="2">MSr11367</strain>
    </source>
</reference>
<dbReference type="SUPFAM" id="SSF101908">
    <property type="entry name" value="Putative isomerase YbhE"/>
    <property type="match status" value="1"/>
</dbReference>
<protein>
    <recommendedName>
        <fullName evidence="4">LVIVD repeat protein</fullName>
    </recommendedName>
</protein>